<sequence>HASCSIYDVATFCGVPEELAELKRPSVKFF</sequence>
<proteinExistence type="predicted"/>
<reference evidence="1 2" key="1">
    <citation type="journal article" date="2020" name="Biotechnol. Biofuels">
        <title>New insights from the biogas microbiome by comprehensive genome-resolved metagenomics of nearly 1600 species originating from multiple anaerobic digesters.</title>
        <authorList>
            <person name="Campanaro S."/>
            <person name="Treu L."/>
            <person name="Rodriguez-R L.M."/>
            <person name="Kovalovszki A."/>
            <person name="Ziels R.M."/>
            <person name="Maus I."/>
            <person name="Zhu X."/>
            <person name="Kougias P.G."/>
            <person name="Basile A."/>
            <person name="Luo G."/>
            <person name="Schluter A."/>
            <person name="Konstantinidis K.T."/>
            <person name="Angelidaki I."/>
        </authorList>
    </citation>
    <scope>NUCLEOTIDE SEQUENCE [LARGE SCALE GENOMIC DNA]</scope>
    <source>
        <strain evidence="1">AS05jafATM_4</strain>
    </source>
</reference>
<dbReference type="Proteomes" id="UP000553059">
    <property type="component" value="Unassembled WGS sequence"/>
</dbReference>
<feature type="non-terminal residue" evidence="1">
    <location>
        <position position="1"/>
    </location>
</feature>
<evidence type="ECO:0000313" key="2">
    <source>
        <dbReference type="Proteomes" id="UP000553059"/>
    </source>
</evidence>
<evidence type="ECO:0000313" key="1">
    <source>
        <dbReference type="EMBL" id="HHY26444.1"/>
    </source>
</evidence>
<dbReference type="AlphaFoldDB" id="A0A7C6Z3U8"/>
<accession>A0A7C6Z3U8</accession>
<gene>
    <name evidence="1" type="ORF">GX523_06800</name>
</gene>
<protein>
    <submittedName>
        <fullName evidence="1">ImmA/IrrE family metallo-endopeptidase</fullName>
    </submittedName>
</protein>
<name>A0A7C6Z3U8_9FIRM</name>
<organism evidence="1 2">
    <name type="scientific">Desulfitobacterium dehalogenans</name>
    <dbReference type="NCBI Taxonomy" id="36854"/>
    <lineage>
        <taxon>Bacteria</taxon>
        <taxon>Bacillati</taxon>
        <taxon>Bacillota</taxon>
        <taxon>Clostridia</taxon>
        <taxon>Eubacteriales</taxon>
        <taxon>Desulfitobacteriaceae</taxon>
        <taxon>Desulfitobacterium</taxon>
    </lineage>
</organism>
<comment type="caution">
    <text evidence="1">The sequence shown here is derived from an EMBL/GenBank/DDBJ whole genome shotgun (WGS) entry which is preliminary data.</text>
</comment>
<dbReference type="EMBL" id="DUTF01000154">
    <property type="protein sequence ID" value="HHY26444.1"/>
    <property type="molecule type" value="Genomic_DNA"/>
</dbReference>